<evidence type="ECO:0000313" key="2">
    <source>
        <dbReference type="Proteomes" id="UP000706039"/>
    </source>
</evidence>
<sequence length="141" mass="14218">MRTVSMLDAADAARLVHAAITAAMSLGVPQNIAVVDAAGALLAFHRMDGAKPFTCDFAIAKARTAAGLHSSTETLAEIALPGQRGFGLNSLRGGDVAILGGGVPVIVDGAVVGAIGVSSGTVHQDAEIANRAVRDFTVREA</sequence>
<dbReference type="SUPFAM" id="SSF143744">
    <property type="entry name" value="GlcG-like"/>
    <property type="match status" value="1"/>
</dbReference>
<protein>
    <submittedName>
        <fullName evidence="1">Heme-binding protein</fullName>
    </submittedName>
</protein>
<name>A0ABS7PYF2_9SPHN</name>
<dbReference type="InterPro" id="IPR005624">
    <property type="entry name" value="PduO/GlcC-like"/>
</dbReference>
<keyword evidence="2" id="KW-1185">Reference proteome</keyword>
<dbReference type="PANTHER" id="PTHR34309:SF1">
    <property type="entry name" value="PROTEIN GLCG"/>
    <property type="match status" value="1"/>
</dbReference>
<proteinExistence type="predicted"/>
<comment type="caution">
    <text evidence="1">The sequence shown here is derived from an EMBL/GenBank/DDBJ whole genome shotgun (WGS) entry which is preliminary data.</text>
</comment>
<dbReference type="Pfam" id="PF03928">
    <property type="entry name" value="HbpS-like"/>
    <property type="match status" value="1"/>
</dbReference>
<dbReference type="InterPro" id="IPR038084">
    <property type="entry name" value="PduO/GlcC-like_sf"/>
</dbReference>
<dbReference type="EMBL" id="JAINVV010000017">
    <property type="protein sequence ID" value="MBY8826390.1"/>
    <property type="molecule type" value="Genomic_DNA"/>
</dbReference>
<dbReference type="Proteomes" id="UP000706039">
    <property type="component" value="Unassembled WGS sequence"/>
</dbReference>
<dbReference type="Gene3D" id="3.30.450.150">
    <property type="entry name" value="Haem-degrading domain"/>
    <property type="match status" value="1"/>
</dbReference>
<dbReference type="RefSeq" id="WP_222993997.1">
    <property type="nucleotide sequence ID" value="NZ_JAINVV010000017.1"/>
</dbReference>
<reference evidence="1 2" key="1">
    <citation type="submission" date="2021-08" db="EMBL/GenBank/DDBJ databases">
        <authorList>
            <person name="Tuo L."/>
        </authorList>
    </citation>
    <scope>NUCLEOTIDE SEQUENCE [LARGE SCALE GENOMIC DNA]</scope>
    <source>
        <strain evidence="1 2">JCM 31229</strain>
    </source>
</reference>
<dbReference type="InterPro" id="IPR052517">
    <property type="entry name" value="GlcG_carb_metab_protein"/>
</dbReference>
<organism evidence="1 2">
    <name type="scientific">Sphingomonas colocasiae</name>
    <dbReference type="NCBI Taxonomy" id="1848973"/>
    <lineage>
        <taxon>Bacteria</taxon>
        <taxon>Pseudomonadati</taxon>
        <taxon>Pseudomonadota</taxon>
        <taxon>Alphaproteobacteria</taxon>
        <taxon>Sphingomonadales</taxon>
        <taxon>Sphingomonadaceae</taxon>
        <taxon>Sphingomonas</taxon>
    </lineage>
</organism>
<gene>
    <name evidence="1" type="ORF">K7G82_29065</name>
</gene>
<evidence type="ECO:0000313" key="1">
    <source>
        <dbReference type="EMBL" id="MBY8826390.1"/>
    </source>
</evidence>
<accession>A0ABS7PYF2</accession>
<dbReference type="PANTHER" id="PTHR34309">
    <property type="entry name" value="SLR1406 PROTEIN"/>
    <property type="match status" value="1"/>
</dbReference>